<name>A0A371BF51_9SPHN</name>
<evidence type="ECO:0000313" key="6">
    <source>
        <dbReference type="EMBL" id="RDV06222.1"/>
    </source>
</evidence>
<comment type="subcellular location">
    <subcellularLocation>
        <location evidence="1">Membrane</location>
        <topology evidence="1">Single-pass membrane protein</topology>
    </subcellularLocation>
</comment>
<accession>A0A371BF51</accession>
<reference evidence="7" key="1">
    <citation type="submission" date="2018-08" db="EMBL/GenBank/DDBJ databases">
        <authorList>
            <person name="Kim S.-J."/>
            <person name="Jung G.-Y."/>
        </authorList>
    </citation>
    <scope>NUCLEOTIDE SEQUENCE [LARGE SCALE GENOMIC DNA]</scope>
    <source>
        <strain evidence="7">GY_G</strain>
    </source>
</reference>
<evidence type="ECO:0000256" key="4">
    <source>
        <dbReference type="ARBA" id="ARBA00023136"/>
    </source>
</evidence>
<dbReference type="GO" id="GO:0055085">
    <property type="term" value="P:transmembrane transport"/>
    <property type="evidence" value="ECO:0007669"/>
    <property type="project" value="InterPro"/>
</dbReference>
<keyword evidence="3" id="KW-1133">Transmembrane helix</keyword>
<keyword evidence="2" id="KW-0812">Transmembrane</keyword>
<dbReference type="SUPFAM" id="SSF74653">
    <property type="entry name" value="TolA/TonB C-terminal domain"/>
    <property type="match status" value="1"/>
</dbReference>
<evidence type="ECO:0000259" key="5">
    <source>
        <dbReference type="Pfam" id="PF03544"/>
    </source>
</evidence>
<gene>
    <name evidence="6" type="ORF">DXH95_01950</name>
</gene>
<comment type="caution">
    <text evidence="6">The sequence shown here is derived from an EMBL/GenBank/DDBJ whole genome shotgun (WGS) entry which is preliminary data.</text>
</comment>
<dbReference type="Proteomes" id="UP000263833">
    <property type="component" value="Unassembled WGS sequence"/>
</dbReference>
<dbReference type="GO" id="GO:0016020">
    <property type="term" value="C:membrane"/>
    <property type="evidence" value="ECO:0007669"/>
    <property type="project" value="UniProtKB-SubCell"/>
</dbReference>
<evidence type="ECO:0000313" key="7">
    <source>
        <dbReference type="Proteomes" id="UP000263833"/>
    </source>
</evidence>
<dbReference type="OrthoDB" id="7585155at2"/>
<dbReference type="AlphaFoldDB" id="A0A371BF51"/>
<dbReference type="Pfam" id="PF03544">
    <property type="entry name" value="TonB_C"/>
    <property type="match status" value="1"/>
</dbReference>
<dbReference type="Gene3D" id="3.30.1150.10">
    <property type="match status" value="1"/>
</dbReference>
<protein>
    <submittedName>
        <fullName evidence="6">TonB family protein</fullName>
    </submittedName>
</protein>
<dbReference type="InterPro" id="IPR006260">
    <property type="entry name" value="TonB/TolA_C"/>
</dbReference>
<feature type="domain" description="TonB C-terminal" evidence="5">
    <location>
        <begin position="176"/>
        <end position="241"/>
    </location>
</feature>
<dbReference type="NCBIfam" id="TIGR01352">
    <property type="entry name" value="tonB_Cterm"/>
    <property type="match status" value="1"/>
</dbReference>
<evidence type="ECO:0000256" key="2">
    <source>
        <dbReference type="ARBA" id="ARBA00022692"/>
    </source>
</evidence>
<proteinExistence type="predicted"/>
<dbReference type="EMBL" id="QRGP01000001">
    <property type="protein sequence ID" value="RDV06222.1"/>
    <property type="molecule type" value="Genomic_DNA"/>
</dbReference>
<dbReference type="InterPro" id="IPR037682">
    <property type="entry name" value="TonB_C"/>
</dbReference>
<evidence type="ECO:0000256" key="1">
    <source>
        <dbReference type="ARBA" id="ARBA00004167"/>
    </source>
</evidence>
<keyword evidence="7" id="KW-1185">Reference proteome</keyword>
<evidence type="ECO:0000256" key="3">
    <source>
        <dbReference type="ARBA" id="ARBA00022989"/>
    </source>
</evidence>
<organism evidence="6 7">
    <name type="scientific">Sphingorhabdus pulchriflava</name>
    <dbReference type="NCBI Taxonomy" id="2292257"/>
    <lineage>
        <taxon>Bacteria</taxon>
        <taxon>Pseudomonadati</taxon>
        <taxon>Pseudomonadota</taxon>
        <taxon>Alphaproteobacteria</taxon>
        <taxon>Sphingomonadales</taxon>
        <taxon>Sphingomonadaceae</taxon>
        <taxon>Sphingorhabdus</taxon>
    </lineage>
</organism>
<keyword evidence="4" id="KW-0472">Membrane</keyword>
<sequence>MCAVKAWTSSPRGFMHAGMQYALHLICSAILLVLASFMGGARPAQAQTAAVSAYAGEQCVTFRREGDTAFRLVNDCAEPLSVAVCADSVGSGNCARDIGWQTLTVAARAELPGSYAPLQSLNILACRAPAVIVMKPGGVGSCDPTGTANLPLLLASSLKNAASIITSADYPNGVKAEGTTRFEMVVAADGRPQNCMVTVSSGKEALDKATCNAFMKRARFTPAKGPNGFASAGRYRGNVTWKEQ</sequence>